<dbReference type="Proteomes" id="UP000053958">
    <property type="component" value="Unassembled WGS sequence"/>
</dbReference>
<organism evidence="1 2">
    <name type="scientific">Rasamsonia emersonii (strain ATCC 16479 / CBS 393.64 / IMI 116815)</name>
    <dbReference type="NCBI Taxonomy" id="1408163"/>
    <lineage>
        <taxon>Eukaryota</taxon>
        <taxon>Fungi</taxon>
        <taxon>Dikarya</taxon>
        <taxon>Ascomycota</taxon>
        <taxon>Pezizomycotina</taxon>
        <taxon>Eurotiomycetes</taxon>
        <taxon>Eurotiomycetidae</taxon>
        <taxon>Eurotiales</taxon>
        <taxon>Trichocomaceae</taxon>
        <taxon>Rasamsonia</taxon>
    </lineage>
</organism>
<evidence type="ECO:0000313" key="2">
    <source>
        <dbReference type="Proteomes" id="UP000053958"/>
    </source>
</evidence>
<evidence type="ECO:0000313" key="1">
    <source>
        <dbReference type="EMBL" id="KKA18799.1"/>
    </source>
</evidence>
<name>A0A0F4YKP5_RASE3</name>
<reference evidence="1 2" key="1">
    <citation type="submission" date="2015-04" db="EMBL/GenBank/DDBJ databases">
        <authorList>
            <person name="Heijne W.H."/>
            <person name="Fedorova N.D."/>
            <person name="Nierman W.C."/>
            <person name="Vollebregt A.W."/>
            <person name="Zhao Z."/>
            <person name="Wu L."/>
            <person name="Kumar M."/>
            <person name="Stam H."/>
            <person name="van den Berg M.A."/>
            <person name="Pel H.J."/>
        </authorList>
    </citation>
    <scope>NUCLEOTIDE SEQUENCE [LARGE SCALE GENOMIC DNA]</scope>
    <source>
        <strain evidence="1 2">CBS 393.64</strain>
    </source>
</reference>
<dbReference type="OrthoDB" id="546861at2759"/>
<sequence>MLKKRSSSSSSSSSSIFGGVPDVLFQILSVSDASTIPVVCRLNRATYNTIKCNESMICNSYLRYHDIPPFDPILMMDRTTGKPQPLTIRNLQKFLHRQDTARRLASRIARSGWGAWWAIKDTEMDDEADLFRQRVERGLYVILHMADIVREVERMKLPADKTCPIALGVHRNLVCNRLPCASEPRKKGVLAFVRHIQHIYRVLVRKAQHREIGKRRLIFRSFLNEEQEVDFHIALQMLRLFLDTILFAHSPDDGNIQIEDCSIVCWFLLRQPAHALSRIFLELPDAKCCSVEDRARKDNLVCNYAAELKEYWDAWNGDRHLDCKRCEAWLRSWSVDMILNDRFGQKYDRQAREWVKQMRGEGDSLSRMD</sequence>
<comment type="caution">
    <text evidence="1">The sequence shown here is derived from an EMBL/GenBank/DDBJ whole genome shotgun (WGS) entry which is preliminary data.</text>
</comment>
<accession>A0A0F4YKP5</accession>
<dbReference type="AlphaFoldDB" id="A0A0F4YKP5"/>
<keyword evidence="2" id="KW-1185">Reference proteome</keyword>
<dbReference type="RefSeq" id="XP_013325411.1">
    <property type="nucleotide sequence ID" value="XM_013469957.1"/>
</dbReference>
<dbReference type="EMBL" id="LASV01000418">
    <property type="protein sequence ID" value="KKA18799.1"/>
    <property type="molecule type" value="Genomic_DNA"/>
</dbReference>
<gene>
    <name evidence="1" type="ORF">T310_7239</name>
</gene>
<dbReference type="GeneID" id="25319515"/>
<protein>
    <submittedName>
        <fullName evidence="1">Uncharacterized protein</fullName>
    </submittedName>
</protein>
<proteinExistence type="predicted"/>